<dbReference type="InterPro" id="IPR029016">
    <property type="entry name" value="GAF-like_dom_sf"/>
</dbReference>
<comment type="caution">
    <text evidence="2">The sequence shown here is derived from an EMBL/GenBank/DDBJ whole genome shotgun (WGS) entry which is preliminary data.</text>
</comment>
<dbReference type="STRING" id="550983.A4R26_31835"/>
<dbReference type="PANTHER" id="PTHR43102:SF2">
    <property type="entry name" value="GAF DOMAIN-CONTAINING PROTEIN"/>
    <property type="match status" value="1"/>
</dbReference>
<dbReference type="SMART" id="SM00065">
    <property type="entry name" value="GAF"/>
    <property type="match status" value="1"/>
</dbReference>
<evidence type="ECO:0000313" key="3">
    <source>
        <dbReference type="Proteomes" id="UP000192276"/>
    </source>
</evidence>
<name>A0A1V9ENV5_9BACT</name>
<dbReference type="SUPFAM" id="SSF55781">
    <property type="entry name" value="GAF domain-like"/>
    <property type="match status" value="1"/>
</dbReference>
<sequence length="222" mass="25133">MTTLQKPANEEKRIEELKRYNILDTPPDGSFDRITRLAAILFDVPIAIISLVDTDRIWFKSAYGLSVNQINRDPGLCASAILSDDVYVIDNAATDPRTLANPLVAGEFGLRFYAAAPLQTERQCNLGTLCIIDKTPRILTEKEQKILKELSEIVMDEMELRLALRNTVINVKKLTLDIRDHLDDAIQEVEKTGDAKQKEKMLDYLDASKTFLNHVEQQLSLM</sequence>
<proteinExistence type="predicted"/>
<evidence type="ECO:0000259" key="1">
    <source>
        <dbReference type="SMART" id="SM00065"/>
    </source>
</evidence>
<accession>A0A1V9ENV5</accession>
<dbReference type="Proteomes" id="UP000192276">
    <property type="component" value="Unassembled WGS sequence"/>
</dbReference>
<keyword evidence="3" id="KW-1185">Reference proteome</keyword>
<gene>
    <name evidence="2" type="ORF">A4R26_31835</name>
</gene>
<reference evidence="3" key="1">
    <citation type="submission" date="2016-04" db="EMBL/GenBank/DDBJ databases">
        <authorList>
            <person name="Chen L."/>
            <person name="Zhuang W."/>
            <person name="Wang G."/>
        </authorList>
    </citation>
    <scope>NUCLEOTIDE SEQUENCE [LARGE SCALE GENOMIC DNA]</scope>
    <source>
        <strain evidence="3">208</strain>
    </source>
</reference>
<evidence type="ECO:0000313" key="2">
    <source>
        <dbReference type="EMBL" id="OQP47828.1"/>
    </source>
</evidence>
<dbReference type="RefSeq" id="WP_081170463.1">
    <property type="nucleotide sequence ID" value="NZ_LWBP01000240.1"/>
</dbReference>
<dbReference type="PANTHER" id="PTHR43102">
    <property type="entry name" value="SLR1143 PROTEIN"/>
    <property type="match status" value="1"/>
</dbReference>
<dbReference type="AlphaFoldDB" id="A0A1V9ENV5"/>
<organism evidence="2 3">
    <name type="scientific">Niastella populi</name>
    <dbReference type="NCBI Taxonomy" id="550983"/>
    <lineage>
        <taxon>Bacteria</taxon>
        <taxon>Pseudomonadati</taxon>
        <taxon>Bacteroidota</taxon>
        <taxon>Chitinophagia</taxon>
        <taxon>Chitinophagales</taxon>
        <taxon>Chitinophagaceae</taxon>
        <taxon>Niastella</taxon>
    </lineage>
</organism>
<dbReference type="EMBL" id="LWBP01000240">
    <property type="protein sequence ID" value="OQP47828.1"/>
    <property type="molecule type" value="Genomic_DNA"/>
</dbReference>
<dbReference type="Pfam" id="PF01590">
    <property type="entry name" value="GAF"/>
    <property type="match status" value="1"/>
</dbReference>
<dbReference type="Gene3D" id="3.30.450.40">
    <property type="match status" value="1"/>
</dbReference>
<protein>
    <submittedName>
        <fullName evidence="2">Serine/threonine protein phosphatase</fullName>
    </submittedName>
</protein>
<feature type="domain" description="GAF" evidence="1">
    <location>
        <begin position="26"/>
        <end position="170"/>
    </location>
</feature>
<dbReference type="OrthoDB" id="9811889at2"/>
<dbReference type="InterPro" id="IPR003018">
    <property type="entry name" value="GAF"/>
</dbReference>